<dbReference type="RefSeq" id="WP_354600839.1">
    <property type="nucleotide sequence ID" value="NZ_JBEWZI010000008.1"/>
</dbReference>
<keyword evidence="1" id="KW-0488">Methylation</keyword>
<keyword evidence="2" id="KW-1133">Transmembrane helix</keyword>
<dbReference type="InterPro" id="IPR000983">
    <property type="entry name" value="Bac_GSPG_pilin"/>
</dbReference>
<keyword evidence="2" id="KW-0812">Transmembrane</keyword>
<dbReference type="InterPro" id="IPR045584">
    <property type="entry name" value="Pilin-like"/>
</dbReference>
<dbReference type="SUPFAM" id="SSF54523">
    <property type="entry name" value="Pili subunits"/>
    <property type="match status" value="1"/>
</dbReference>
<dbReference type="PRINTS" id="PR00813">
    <property type="entry name" value="BCTERIALGSPG"/>
</dbReference>
<proteinExistence type="predicted"/>
<name>A0ABV2TKD7_9RHOO</name>
<evidence type="ECO:0000256" key="1">
    <source>
        <dbReference type="ARBA" id="ARBA00022481"/>
    </source>
</evidence>
<organism evidence="3 4">
    <name type="scientific">Uliginosibacterium flavum</name>
    <dbReference type="NCBI Taxonomy" id="1396831"/>
    <lineage>
        <taxon>Bacteria</taxon>
        <taxon>Pseudomonadati</taxon>
        <taxon>Pseudomonadota</taxon>
        <taxon>Betaproteobacteria</taxon>
        <taxon>Rhodocyclales</taxon>
        <taxon>Zoogloeaceae</taxon>
        <taxon>Uliginosibacterium</taxon>
    </lineage>
</organism>
<evidence type="ECO:0000313" key="4">
    <source>
        <dbReference type="Proteomes" id="UP001549691"/>
    </source>
</evidence>
<reference evidence="3 4" key="1">
    <citation type="submission" date="2024-07" db="EMBL/GenBank/DDBJ databases">
        <title>Uliginosibacterium flavum JJ3220;KACC:17644.</title>
        <authorList>
            <person name="Kim M.K."/>
        </authorList>
    </citation>
    <scope>NUCLEOTIDE SEQUENCE [LARGE SCALE GENOMIC DNA]</scope>
    <source>
        <strain evidence="3 4">KACC:17644</strain>
    </source>
</reference>
<protein>
    <submittedName>
        <fullName evidence="3">Prepilin-type N-terminal cleavage/methylation domain-containing protein</fullName>
    </submittedName>
</protein>
<dbReference type="PROSITE" id="PS00409">
    <property type="entry name" value="PROKAR_NTER_METHYL"/>
    <property type="match status" value="1"/>
</dbReference>
<evidence type="ECO:0000313" key="3">
    <source>
        <dbReference type="EMBL" id="MET7014377.1"/>
    </source>
</evidence>
<feature type="transmembrane region" description="Helical" evidence="2">
    <location>
        <begin position="12"/>
        <end position="33"/>
    </location>
</feature>
<dbReference type="NCBIfam" id="TIGR02532">
    <property type="entry name" value="IV_pilin_GFxxxE"/>
    <property type="match status" value="1"/>
</dbReference>
<gene>
    <name evidence="3" type="ORF">ABXR19_09265</name>
</gene>
<dbReference type="Pfam" id="PF07963">
    <property type="entry name" value="N_methyl"/>
    <property type="match status" value="1"/>
</dbReference>
<evidence type="ECO:0000256" key="2">
    <source>
        <dbReference type="SAM" id="Phobius"/>
    </source>
</evidence>
<accession>A0ABV2TKD7</accession>
<keyword evidence="4" id="KW-1185">Reference proteome</keyword>
<keyword evidence="2" id="KW-0472">Membrane</keyword>
<dbReference type="InterPro" id="IPR012902">
    <property type="entry name" value="N_methyl_site"/>
</dbReference>
<dbReference type="Proteomes" id="UP001549691">
    <property type="component" value="Unassembled WGS sequence"/>
</dbReference>
<dbReference type="EMBL" id="JBEWZI010000008">
    <property type="protein sequence ID" value="MET7014377.1"/>
    <property type="molecule type" value="Genomic_DNA"/>
</dbReference>
<sequence>MIESRPGRAGRGFTLIEMLVAMAILALLLSLVVPRYFDSLDRSKDAVLMENLKTTRDVIDKFYGDQGRYPDSLAELVEKRYLRSLPLDPITQSNRTWIIVAPDSPIRGQVYDLRSGAKGQTKDGRPYGAL</sequence>
<comment type="caution">
    <text evidence="3">The sequence shown here is derived from an EMBL/GenBank/DDBJ whole genome shotgun (WGS) entry which is preliminary data.</text>
</comment>
<dbReference type="Gene3D" id="3.30.700.10">
    <property type="entry name" value="Glycoprotein, Type 4 Pilin"/>
    <property type="match status" value="1"/>
</dbReference>